<name>A0A8S0VXJ3_CYCAE</name>
<accession>A0A8S0VXJ3</accession>
<feature type="region of interest" description="Disordered" evidence="1">
    <location>
        <begin position="740"/>
        <end position="906"/>
    </location>
</feature>
<dbReference type="OrthoDB" id="2847287at2759"/>
<organism evidence="3 4">
    <name type="scientific">Cyclocybe aegerita</name>
    <name type="common">Black poplar mushroom</name>
    <name type="synonym">Agrocybe aegerita</name>
    <dbReference type="NCBI Taxonomy" id="1973307"/>
    <lineage>
        <taxon>Eukaryota</taxon>
        <taxon>Fungi</taxon>
        <taxon>Dikarya</taxon>
        <taxon>Basidiomycota</taxon>
        <taxon>Agaricomycotina</taxon>
        <taxon>Agaricomycetes</taxon>
        <taxon>Agaricomycetidae</taxon>
        <taxon>Agaricales</taxon>
        <taxon>Agaricineae</taxon>
        <taxon>Bolbitiaceae</taxon>
        <taxon>Cyclocybe</taxon>
    </lineage>
</organism>
<evidence type="ECO:0000256" key="1">
    <source>
        <dbReference type="SAM" id="MobiDB-lite"/>
    </source>
</evidence>
<dbReference type="PROSITE" id="PS50181">
    <property type="entry name" value="FBOX"/>
    <property type="match status" value="1"/>
</dbReference>
<evidence type="ECO:0000313" key="4">
    <source>
        <dbReference type="Proteomes" id="UP000467700"/>
    </source>
</evidence>
<reference evidence="3 4" key="1">
    <citation type="submission" date="2020-01" db="EMBL/GenBank/DDBJ databases">
        <authorList>
            <person name="Gupta K D."/>
        </authorList>
    </citation>
    <scope>NUCLEOTIDE SEQUENCE [LARGE SCALE GENOMIC DNA]</scope>
</reference>
<sequence>MDMRNTKTFKFTGRTSERNFFLSLTTPATSMVVLAVQTAISPVQSFKRLLKSPTSLPMRRASPATQELPRLPANILYEIARHLDLRDVLQLGLCSHRTQTLVSPLLYHTIDLKSTNQCKITLLALSKRPATERSVHVKRLVVRPNNPEWSGDPSGDTDSATMQFEEERIAKLVGVLGRKGHLVSLDTFEWDGLEMPGPDMWDALRISCRNLKRISTSIGEEPLDASSPLWDFNDLRHVGIHVKCHSLDWLADGIPQHKTSKLPRKFWAMLLERSPRLESLTLGGPAPAPRILDVRHFTAGRWPRLRELVLGDVAVMGPSSSSGVGSDSGRRSRPGSRGSMEGGPSAAAASITSTSFRESNSELQSLRDQASFMAFFMAHPTLQTIKLLHAPSSTVFPSGWAFPVLGPVPPPTSFPGSAGTPSYPPSSFPLHPRHLSHPPVAPSMHHTPPAQQPYLHPLPHLRSFTAPLKWVRTLLPPTRRGIKRLTITGLGMGMGTGGASVVRNAVALLREMSFGSGLGGVDVEEGGLEALGLWGDLSAAGLGGLVGGLNGGGRGRRMSVGGGTGGRGAEETDEGLSVVAALMRAVPGVREVDVVCFTRVGFGVRDFVPIIQDLPLLHSFSLTKVHRSGDEDLLRAATRIVQAHRAANGTGTLKRVYFRETYGAWFSATGGRVKTRGVYELVAQPQSHLQQYEDRCQQQPVLVVNEWGVRSRGLAVAVAVGAKEYRRCYIRSLPAIPASEGQEGAKLHRRRASEASSSGTRTGMRGLSLTRVMSPRSSISSGSGSVAGSAPFGGVLQRSPSSVNFSSHTHSQNHNHGNSNSNSKPILGRSGSDASTSESGAAGSSSMSASTPPSAAGSGSSVARHGSGYSNSTSGSGRESVDVHQRPASRNGHRHSSSASSVGKGMRAFLSRRTSWMRPGGLSDVHVGGNEKAVERGRAEEVDDGFVLV</sequence>
<feature type="region of interest" description="Disordered" evidence="1">
    <location>
        <begin position="319"/>
        <end position="362"/>
    </location>
</feature>
<evidence type="ECO:0000259" key="2">
    <source>
        <dbReference type="PROSITE" id="PS50181"/>
    </source>
</evidence>
<dbReference type="EMBL" id="CACVBS010000053">
    <property type="protein sequence ID" value="CAA7266164.1"/>
    <property type="molecule type" value="Genomic_DNA"/>
</dbReference>
<proteinExistence type="predicted"/>
<feature type="domain" description="F-box" evidence="2">
    <location>
        <begin position="65"/>
        <end position="110"/>
    </location>
</feature>
<gene>
    <name evidence="3" type="ORF">AAE3_LOCUS8437</name>
</gene>
<evidence type="ECO:0000313" key="3">
    <source>
        <dbReference type="EMBL" id="CAA7266164.1"/>
    </source>
</evidence>
<dbReference type="Pfam" id="PF00646">
    <property type="entry name" value="F-box"/>
    <property type="match status" value="1"/>
</dbReference>
<dbReference type="CDD" id="cd09917">
    <property type="entry name" value="F-box_SF"/>
    <property type="match status" value="1"/>
</dbReference>
<feature type="compositionally biased region" description="Low complexity" evidence="1">
    <location>
        <begin position="335"/>
        <end position="355"/>
    </location>
</feature>
<feature type="compositionally biased region" description="Low complexity" evidence="1">
    <location>
        <begin position="774"/>
        <end position="795"/>
    </location>
</feature>
<dbReference type="Proteomes" id="UP000467700">
    <property type="component" value="Unassembled WGS sequence"/>
</dbReference>
<comment type="caution">
    <text evidence="3">The sequence shown here is derived from an EMBL/GenBank/DDBJ whole genome shotgun (WGS) entry which is preliminary data.</text>
</comment>
<protein>
    <recommendedName>
        <fullName evidence="2">F-box domain-containing protein</fullName>
    </recommendedName>
</protein>
<dbReference type="InterPro" id="IPR001810">
    <property type="entry name" value="F-box_dom"/>
</dbReference>
<dbReference type="AlphaFoldDB" id="A0A8S0VXJ3"/>
<feature type="compositionally biased region" description="Low complexity" evidence="1">
    <location>
        <begin position="804"/>
        <end position="823"/>
    </location>
</feature>
<feature type="compositionally biased region" description="Low complexity" evidence="1">
    <location>
        <begin position="830"/>
        <end position="877"/>
    </location>
</feature>
<feature type="region of interest" description="Disordered" evidence="1">
    <location>
        <begin position="413"/>
        <end position="448"/>
    </location>
</feature>
<keyword evidence="4" id="KW-1185">Reference proteome</keyword>